<dbReference type="Pfam" id="PF11250">
    <property type="entry name" value="FAF"/>
    <property type="match status" value="1"/>
</dbReference>
<protein>
    <recommendedName>
        <fullName evidence="3">FAF domain-containing protein</fullName>
    </recommendedName>
</protein>
<dbReference type="Proteomes" id="UP000886520">
    <property type="component" value="Chromosome 13"/>
</dbReference>
<feature type="compositionally biased region" description="Polar residues" evidence="2">
    <location>
        <begin position="1"/>
        <end position="12"/>
    </location>
</feature>
<dbReference type="InterPro" id="IPR046431">
    <property type="entry name" value="FAF_dom"/>
</dbReference>
<evidence type="ECO:0000259" key="3">
    <source>
        <dbReference type="Pfam" id="PF11250"/>
    </source>
</evidence>
<gene>
    <name evidence="4" type="ORF">GOP47_0014028</name>
</gene>
<keyword evidence="5" id="KW-1185">Reference proteome</keyword>
<organism evidence="4 5">
    <name type="scientific">Adiantum capillus-veneris</name>
    <name type="common">Maidenhair fern</name>
    <dbReference type="NCBI Taxonomy" id="13818"/>
    <lineage>
        <taxon>Eukaryota</taxon>
        <taxon>Viridiplantae</taxon>
        <taxon>Streptophyta</taxon>
        <taxon>Embryophyta</taxon>
        <taxon>Tracheophyta</taxon>
        <taxon>Polypodiopsida</taxon>
        <taxon>Polypodiidae</taxon>
        <taxon>Polypodiales</taxon>
        <taxon>Pteridineae</taxon>
        <taxon>Pteridaceae</taxon>
        <taxon>Vittarioideae</taxon>
        <taxon>Adiantum</taxon>
    </lineage>
</organism>
<comment type="caution">
    <text evidence="4">The sequence shown here is derived from an EMBL/GenBank/DDBJ whole genome shotgun (WGS) entry which is preliminary data.</text>
</comment>
<dbReference type="EMBL" id="JABFUD020000013">
    <property type="protein sequence ID" value="KAI5071777.1"/>
    <property type="molecule type" value="Genomic_DNA"/>
</dbReference>
<feature type="region of interest" description="Disordered" evidence="2">
    <location>
        <begin position="1"/>
        <end position="32"/>
    </location>
</feature>
<proteinExistence type="inferred from homology"/>
<evidence type="ECO:0000256" key="2">
    <source>
        <dbReference type="SAM" id="MobiDB-lite"/>
    </source>
</evidence>
<evidence type="ECO:0000313" key="5">
    <source>
        <dbReference type="Proteomes" id="UP000886520"/>
    </source>
</evidence>
<evidence type="ECO:0000313" key="4">
    <source>
        <dbReference type="EMBL" id="KAI5071777.1"/>
    </source>
</evidence>
<feature type="domain" description="FAF" evidence="3">
    <location>
        <begin position="281"/>
        <end position="339"/>
    </location>
</feature>
<evidence type="ECO:0000256" key="1">
    <source>
        <dbReference type="ARBA" id="ARBA00008690"/>
    </source>
</evidence>
<dbReference type="OrthoDB" id="676808at2759"/>
<accession>A0A9D4UQ39</accession>
<sequence>MRNPSRTQQNSIFEPLFSQEEELRSPPTHLIHSSSSEWLSSTYSAPISHCIDRASSNNHLKKAPTTTFTQAMSTNQADTERKHSDLLRRSQLRCGESEPAIACSHGQPSPSTSTSVLGRSTSKSTPPPYRSLSLGNVNDRDDGSVASKLLTSITKSISSPSLLSSCKESARETPYQKTLRLRMMKLQHCAEELGSESSDGALIYGDGSANSSFDSFSMKNGSSQSLTTRSISARTLPSTVPQENQMSECDACPMMISVRSAPNLRCPSLVGRQNSHIKERSFPPPLVTHTLQRSASSDSFALSLRACREDGRFMLKEVKVPCRQYLQASRKDGRLTLQLFTSDEGMEQEEPAHEELEHVVDSQQDKHIGDVCEGTVSASTYGCGHKTGVESVNEADVEGELKGSAQIHDLHMNDSKGSISNLASVLDKRKNGGLSALKGLFMQTLNADNRGMADDYFQYLAPCEENMVLQSRSTRNALDTRVKRMLGLEISSASLQAAGFGMDRSLSSTIIFKDIGANSLMENVTKLVNSFGLDGGKWCQGKGEYSRALEGKGLRRFPAKDSSRYGDGISSINIGVKKVEDSGAHTANGVHILNVECERKSHEQINVSKGDQGGAWIDMNAVGVSTKCTTLQFDIQLPLQLDWLHNLYCKELFDRNNFVNKGFPFVAIRS</sequence>
<comment type="similarity">
    <text evidence="1">Belongs to the fantastic four family.</text>
</comment>
<dbReference type="AlphaFoldDB" id="A0A9D4UQ39"/>
<reference evidence="4" key="1">
    <citation type="submission" date="2021-01" db="EMBL/GenBank/DDBJ databases">
        <title>Adiantum capillus-veneris genome.</title>
        <authorList>
            <person name="Fang Y."/>
            <person name="Liao Q."/>
        </authorList>
    </citation>
    <scope>NUCLEOTIDE SEQUENCE</scope>
    <source>
        <strain evidence="4">H3</strain>
        <tissue evidence="4">Leaf</tissue>
    </source>
</reference>
<feature type="region of interest" description="Disordered" evidence="2">
    <location>
        <begin position="99"/>
        <end position="141"/>
    </location>
</feature>
<dbReference type="PANTHER" id="PTHR33155">
    <property type="entry name" value="FANTASTIC FOUR-LIKE PROTEIN (DUF3049)"/>
    <property type="match status" value="1"/>
</dbReference>
<feature type="compositionally biased region" description="Polar residues" evidence="2">
    <location>
        <begin position="106"/>
        <end position="124"/>
    </location>
</feature>
<dbReference type="PANTHER" id="PTHR33155:SF75">
    <property type="entry name" value="OS02G0750800 PROTEIN"/>
    <property type="match status" value="1"/>
</dbReference>
<dbReference type="InterPro" id="IPR021410">
    <property type="entry name" value="FAF"/>
</dbReference>
<name>A0A9D4UQ39_ADICA</name>